<sequence length="497" mass="55261">MEYEKKSLIILFCTLLLIPFSIYLTLFSPQELAYYKNGWITLWGGSKNDSFLDCEIDQASKTIFAAGSSFSNDKNLYHISKGNEDGIIVAYSLTGKFLWKKSFGGSYVDTFRRILLTKHQELFVLGISSSVDHDVKYLSKGNDDSFILKFKLKGNLQWQKCIGGSNFDCINDIVESKDTIVCVGYTFSNDGDFVNKNRGTADAFIVSLRKSDGHINWLNTFGGSSYDEYKKVLVTKDGYVVIGITGSQDKDMKGYSKGKWDGIIAKYSFDGKLNWIKVWGKDGSDYINDACITQTNEIVIAGCSEEIKSGSLDGFIALLDSKGKLKWSSYLRGSGEDVLLKVTEISKGKFIVGGISNSPDGNFKGRNFGNNDIILVSYDRQGNLIWINNIGGSNDEKFVSIEKYNNKILLCGVSNSNDYHLYRKNKGKNDILLALISEEGQLEKVETFGGENDEVLYAISISGSQIVMVGNSNSKKGIFRRISKGLSDAFLVCLLKF</sequence>
<dbReference type="SUPFAM" id="SSF50998">
    <property type="entry name" value="Quinoprotein alcohol dehydrogenase-like"/>
    <property type="match status" value="1"/>
</dbReference>
<keyword evidence="2" id="KW-0449">Lipoprotein</keyword>
<dbReference type="Gene3D" id="2.130.10.10">
    <property type="entry name" value="YVTN repeat-like/Quinoprotein amine dehydrogenase"/>
    <property type="match status" value="1"/>
</dbReference>
<evidence type="ECO:0000313" key="3">
    <source>
        <dbReference type="Proteomes" id="UP000663623"/>
    </source>
</evidence>
<keyword evidence="1" id="KW-1133">Transmembrane helix</keyword>
<keyword evidence="3" id="KW-1185">Reference proteome</keyword>
<protein>
    <submittedName>
        <fullName evidence="2">Lipoprotein</fullName>
    </submittedName>
</protein>
<evidence type="ECO:0000313" key="2">
    <source>
        <dbReference type="EMBL" id="BCS80554.1"/>
    </source>
</evidence>
<keyword evidence="1" id="KW-0812">Transmembrane</keyword>
<proteinExistence type="predicted"/>
<dbReference type="EMBL" id="AP024480">
    <property type="protein sequence ID" value="BCS80554.1"/>
    <property type="molecule type" value="Genomic_DNA"/>
</dbReference>
<evidence type="ECO:0000256" key="1">
    <source>
        <dbReference type="SAM" id="Phobius"/>
    </source>
</evidence>
<dbReference type="Proteomes" id="UP000663623">
    <property type="component" value="Chromosome"/>
</dbReference>
<organism evidence="2 3">
    <name type="scientific">Caldicellulosiruptor diazotrophicus</name>
    <dbReference type="NCBI Taxonomy" id="2806205"/>
    <lineage>
        <taxon>Bacteria</taxon>
        <taxon>Bacillati</taxon>
        <taxon>Bacillota</taxon>
        <taxon>Bacillota incertae sedis</taxon>
        <taxon>Caldicellulosiruptorales</taxon>
        <taxon>Caldicellulosiruptoraceae</taxon>
        <taxon>Caldicellulosiruptor</taxon>
    </lineage>
</organism>
<name>A0ABN6E8V9_9FIRM</name>
<dbReference type="InterPro" id="IPR015943">
    <property type="entry name" value="WD40/YVTN_repeat-like_dom_sf"/>
</dbReference>
<accession>A0ABN6E8V9</accession>
<keyword evidence="1" id="KW-0472">Membrane</keyword>
<gene>
    <name evidence="2" type="ORF">CaldiYA01_05140</name>
</gene>
<dbReference type="PANTHER" id="PTHR42754">
    <property type="entry name" value="ENDOGLUCANASE"/>
    <property type="match status" value="1"/>
</dbReference>
<dbReference type="RefSeq" id="WP_207181006.1">
    <property type="nucleotide sequence ID" value="NZ_AP024480.1"/>
</dbReference>
<reference evidence="2 3" key="1">
    <citation type="submission" date="2021-02" db="EMBL/GenBank/DDBJ databases">
        <title>Nitrogen-fixing ability and nitrogen fixation related genes of thermophilic fermentative bacteria in the genus Caldicellulosiruptor.</title>
        <authorList>
            <person name="Chen Y."/>
            <person name="Nishihara A."/>
            <person name="Haruta S."/>
        </authorList>
    </citation>
    <scope>NUCLEOTIDE SEQUENCE [LARGE SCALE GENOMIC DNA]</scope>
    <source>
        <strain evidence="2 3">YA01</strain>
    </source>
</reference>
<feature type="transmembrane region" description="Helical" evidence="1">
    <location>
        <begin position="7"/>
        <end position="27"/>
    </location>
</feature>
<dbReference type="InterPro" id="IPR011047">
    <property type="entry name" value="Quinoprotein_ADH-like_sf"/>
</dbReference>
<dbReference type="PANTHER" id="PTHR42754:SF1">
    <property type="entry name" value="LIPOPROTEIN"/>
    <property type="match status" value="1"/>
</dbReference>